<keyword evidence="8" id="KW-0046">Antibiotic resistance</keyword>
<evidence type="ECO:0000256" key="1">
    <source>
        <dbReference type="ARBA" id="ARBA00001526"/>
    </source>
</evidence>
<dbReference type="PANTHER" id="PTHR13891:SF1">
    <property type="entry name" value="CYTOCHROME C OXIDASE ASSEMBLY FACTOR 7"/>
    <property type="match status" value="1"/>
</dbReference>
<dbReference type="EC" id="3.5.2.6" evidence="3"/>
<evidence type="ECO:0000256" key="4">
    <source>
        <dbReference type="ARBA" id="ARBA00022737"/>
    </source>
</evidence>
<dbReference type="InterPro" id="IPR040239">
    <property type="entry name" value="HcpB-like"/>
</dbReference>
<dbReference type="EMBL" id="JANURM010000001">
    <property type="protein sequence ID" value="MDL0087869.1"/>
    <property type="molecule type" value="Genomic_DNA"/>
</dbReference>
<evidence type="ECO:0000256" key="2">
    <source>
        <dbReference type="ARBA" id="ARBA00008486"/>
    </source>
</evidence>
<comment type="catalytic activity">
    <reaction evidence="1">
        <text>a beta-lactam + H2O = a substituted beta-amino acid</text>
        <dbReference type="Rhea" id="RHEA:20401"/>
        <dbReference type="ChEBI" id="CHEBI:15377"/>
        <dbReference type="ChEBI" id="CHEBI:35627"/>
        <dbReference type="ChEBI" id="CHEBI:140347"/>
        <dbReference type="EC" id="3.5.2.6"/>
    </reaction>
</comment>
<keyword evidence="5" id="KW-0378">Hydrolase</keyword>
<evidence type="ECO:0000313" key="10">
    <source>
        <dbReference type="EMBL" id="MDL0088080.1"/>
    </source>
</evidence>
<name>A0ABT7HMB8_9BACT</name>
<keyword evidence="4" id="KW-0677">Repeat</keyword>
<dbReference type="InterPro" id="IPR006597">
    <property type="entry name" value="Sel1-like"/>
</dbReference>
<evidence type="ECO:0000256" key="3">
    <source>
        <dbReference type="ARBA" id="ARBA00012865"/>
    </source>
</evidence>
<accession>A0ABT7HMB8</accession>
<dbReference type="SMART" id="SM00671">
    <property type="entry name" value="SEL1"/>
    <property type="match status" value="3"/>
</dbReference>
<keyword evidence="7" id="KW-1015">Disulfide bond</keyword>
<organism evidence="10 11">
    <name type="scientific">Campylobacter gastrosuis</name>
    <dbReference type="NCBI Taxonomy" id="2974576"/>
    <lineage>
        <taxon>Bacteria</taxon>
        <taxon>Pseudomonadati</taxon>
        <taxon>Campylobacterota</taxon>
        <taxon>Epsilonproteobacteria</taxon>
        <taxon>Campylobacterales</taxon>
        <taxon>Campylobacteraceae</taxon>
        <taxon>Campylobacter</taxon>
    </lineage>
</organism>
<comment type="caution">
    <text evidence="10">The sequence shown here is derived from an EMBL/GenBank/DDBJ whole genome shotgun (WGS) entry which is preliminary data.</text>
</comment>
<keyword evidence="6" id="KW-0802">TPR repeat</keyword>
<dbReference type="Proteomes" id="UP001173801">
    <property type="component" value="Unassembled WGS sequence"/>
</dbReference>
<evidence type="ECO:0000256" key="5">
    <source>
        <dbReference type="ARBA" id="ARBA00022801"/>
    </source>
</evidence>
<dbReference type="RefSeq" id="WP_284936614.1">
    <property type="nucleotide sequence ID" value="NZ_JANURM010000001.1"/>
</dbReference>
<dbReference type="Pfam" id="PF08238">
    <property type="entry name" value="Sel1"/>
    <property type="match status" value="2"/>
</dbReference>
<comment type="similarity">
    <text evidence="2">Belongs to the hcp beta-lactamase family.</text>
</comment>
<reference evidence="10" key="2">
    <citation type="journal article" date="2023" name="Microorganisms">
        <title>Isolation and Genomic Characteristics of Cat-Borne Campylobacter felis sp. nov. and Sheep-Borne Campylobacter ovis sp. nov.</title>
        <authorList>
            <person name="Wang H."/>
            <person name="Li Y."/>
            <person name="Gu Y."/>
            <person name="Zhou G."/>
            <person name="Chen X."/>
            <person name="Zhang X."/>
            <person name="Shao Z."/>
            <person name="Zhang J."/>
            <person name="Zhang M."/>
        </authorList>
    </citation>
    <scope>NUCLEOTIDE SEQUENCE</scope>
    <source>
        <strain evidence="10">PS10</strain>
    </source>
</reference>
<sequence length="160" mass="17710">MRNFLLFLAIFSVAFGGGSEQFTGGVKPSGEVILENEYAKSAKIFKESCEKGHAYNCYNLAEFYAKGLGVIKSDENALKYYQISCDLKLPYGCFKVANIALEKGENQKALRDFTASCELGDDMGCLWLSKFYENSDKQKSSNYTQKACQMGNDSACASLK</sequence>
<dbReference type="EMBL" id="JANURM010000001">
    <property type="protein sequence ID" value="MDL0088080.1"/>
    <property type="molecule type" value="Genomic_DNA"/>
</dbReference>
<dbReference type="InterPro" id="IPR011990">
    <property type="entry name" value="TPR-like_helical_dom_sf"/>
</dbReference>
<evidence type="ECO:0000256" key="8">
    <source>
        <dbReference type="ARBA" id="ARBA00023251"/>
    </source>
</evidence>
<reference evidence="10" key="1">
    <citation type="submission" date="2022-08" db="EMBL/GenBank/DDBJ databases">
        <authorList>
            <person name="Wang H."/>
        </authorList>
    </citation>
    <scope>NUCLEOTIDE SEQUENCE</scope>
    <source>
        <strain evidence="10">PS10</strain>
    </source>
</reference>
<proteinExistence type="inferred from homology"/>
<dbReference type="PANTHER" id="PTHR13891">
    <property type="entry name" value="CYTOCHROME C OXIDASE ASSEMBLY FACTOR 7"/>
    <property type="match status" value="1"/>
</dbReference>
<keyword evidence="11" id="KW-1185">Reference proteome</keyword>
<dbReference type="Gene3D" id="1.25.40.10">
    <property type="entry name" value="Tetratricopeptide repeat domain"/>
    <property type="match status" value="1"/>
</dbReference>
<evidence type="ECO:0000313" key="11">
    <source>
        <dbReference type="Proteomes" id="UP001173801"/>
    </source>
</evidence>
<evidence type="ECO:0000256" key="7">
    <source>
        <dbReference type="ARBA" id="ARBA00023157"/>
    </source>
</evidence>
<gene>
    <name evidence="9" type="ORF">NYG85_00575</name>
    <name evidence="10" type="ORF">NYG85_01650</name>
</gene>
<dbReference type="SUPFAM" id="SSF81901">
    <property type="entry name" value="HCP-like"/>
    <property type="match status" value="1"/>
</dbReference>
<evidence type="ECO:0000256" key="6">
    <source>
        <dbReference type="ARBA" id="ARBA00022803"/>
    </source>
</evidence>
<protein>
    <recommendedName>
        <fullName evidence="3">beta-lactamase</fullName>
        <ecNumber evidence="3">3.5.2.6</ecNumber>
    </recommendedName>
</protein>
<evidence type="ECO:0000313" key="9">
    <source>
        <dbReference type="EMBL" id="MDL0087869.1"/>
    </source>
</evidence>